<evidence type="ECO:0000313" key="2">
    <source>
        <dbReference type="Proteomes" id="UP000316714"/>
    </source>
</evidence>
<protein>
    <recommendedName>
        <fullName evidence="3">DUF4105 domain-containing protein</fullName>
    </recommendedName>
</protein>
<sequence length="309" mass="35537">MPRWSRYRGQQAADNGRHSIAAVAPIADDAECVTFDYFRHAGAYWRAVVPLAGVRQVCGQSYNFSAPKTRRGERGPETRFRKTGLPKRTIPVLNHVQCRFLFAEDQPVRLYPNGGDASGEPAHLTHDLVYSVEATGPPGVVFNLRDAVLGEMICAHRFLTTEEMVFERIAVEGQYVVESAPLGLRPEEERNLLLKALQRSDQARMTEPYYMVRLCSTNNCTSNPLVILDQVVEYDWRCWVASQLYRLPLNPRVYLRLRGLDTDPSYRKFLRDEFADYLNDPATRRRRREHVKQAIAERREAQGRPRRAE</sequence>
<accession>A0A5C5V8D6</accession>
<gene>
    <name evidence="1" type="ORF">KOR34_38610</name>
</gene>
<organism evidence="1 2">
    <name type="scientific">Posidoniimonas corsicana</name>
    <dbReference type="NCBI Taxonomy" id="1938618"/>
    <lineage>
        <taxon>Bacteria</taxon>
        <taxon>Pseudomonadati</taxon>
        <taxon>Planctomycetota</taxon>
        <taxon>Planctomycetia</taxon>
        <taxon>Pirellulales</taxon>
        <taxon>Lacipirellulaceae</taxon>
        <taxon>Posidoniimonas</taxon>
    </lineage>
</organism>
<reference evidence="1 2" key="1">
    <citation type="submission" date="2019-02" db="EMBL/GenBank/DDBJ databases">
        <title>Deep-cultivation of Planctomycetes and their phenomic and genomic characterization uncovers novel biology.</title>
        <authorList>
            <person name="Wiegand S."/>
            <person name="Jogler M."/>
            <person name="Boedeker C."/>
            <person name="Pinto D."/>
            <person name="Vollmers J."/>
            <person name="Rivas-Marin E."/>
            <person name="Kohn T."/>
            <person name="Peeters S.H."/>
            <person name="Heuer A."/>
            <person name="Rast P."/>
            <person name="Oberbeckmann S."/>
            <person name="Bunk B."/>
            <person name="Jeske O."/>
            <person name="Meyerdierks A."/>
            <person name="Storesund J.E."/>
            <person name="Kallscheuer N."/>
            <person name="Luecker S."/>
            <person name="Lage O.M."/>
            <person name="Pohl T."/>
            <person name="Merkel B.J."/>
            <person name="Hornburger P."/>
            <person name="Mueller R.-W."/>
            <person name="Bruemmer F."/>
            <person name="Labrenz M."/>
            <person name="Spormann A.M."/>
            <person name="Op Den Camp H."/>
            <person name="Overmann J."/>
            <person name="Amann R."/>
            <person name="Jetten M.S.M."/>
            <person name="Mascher T."/>
            <person name="Medema M.H."/>
            <person name="Devos D.P."/>
            <person name="Kaster A.-K."/>
            <person name="Ovreas L."/>
            <person name="Rohde M."/>
            <person name="Galperin M.Y."/>
            <person name="Jogler C."/>
        </authorList>
    </citation>
    <scope>NUCLEOTIDE SEQUENCE [LARGE SCALE GENOMIC DNA]</scope>
    <source>
        <strain evidence="1 2">KOR34</strain>
    </source>
</reference>
<proteinExistence type="predicted"/>
<evidence type="ECO:0000313" key="1">
    <source>
        <dbReference type="EMBL" id="TWT34025.1"/>
    </source>
</evidence>
<dbReference type="Proteomes" id="UP000316714">
    <property type="component" value="Unassembled WGS sequence"/>
</dbReference>
<keyword evidence="2" id="KW-1185">Reference proteome</keyword>
<evidence type="ECO:0008006" key="3">
    <source>
        <dbReference type="Google" id="ProtNLM"/>
    </source>
</evidence>
<comment type="caution">
    <text evidence="1">The sequence shown here is derived from an EMBL/GenBank/DDBJ whole genome shotgun (WGS) entry which is preliminary data.</text>
</comment>
<dbReference type="EMBL" id="SIHJ01000002">
    <property type="protein sequence ID" value="TWT34025.1"/>
    <property type="molecule type" value="Genomic_DNA"/>
</dbReference>
<dbReference type="AlphaFoldDB" id="A0A5C5V8D6"/>
<name>A0A5C5V8D6_9BACT</name>